<feature type="domain" description="Calcineurin-like phosphoesterase" evidence="1">
    <location>
        <begin position="57"/>
        <end position="222"/>
    </location>
</feature>
<dbReference type="Gene3D" id="3.60.21.10">
    <property type="match status" value="1"/>
</dbReference>
<dbReference type="GO" id="GO:0016787">
    <property type="term" value="F:hydrolase activity"/>
    <property type="evidence" value="ECO:0007669"/>
    <property type="project" value="InterPro"/>
</dbReference>
<dbReference type="EMBL" id="PJKN01000003">
    <property type="protein sequence ID" value="PNC56285.1"/>
    <property type="molecule type" value="Genomic_DNA"/>
</dbReference>
<name>A0AAP8NKZ5_9BACT</name>
<dbReference type="InterPro" id="IPR004843">
    <property type="entry name" value="Calcineurin-like_PHP"/>
</dbReference>
<dbReference type="Proteomes" id="UP000235914">
    <property type="component" value="Unassembled WGS sequence"/>
</dbReference>
<dbReference type="InterPro" id="IPR029052">
    <property type="entry name" value="Metallo-depent_PP-like"/>
</dbReference>
<comment type="caution">
    <text evidence="2">The sequence shown here is derived from an EMBL/GenBank/DDBJ whole genome shotgun (WGS) entry which is preliminary data.</text>
</comment>
<dbReference type="InterPro" id="IPR051158">
    <property type="entry name" value="Metallophosphoesterase_sf"/>
</dbReference>
<dbReference type="SUPFAM" id="SSF56300">
    <property type="entry name" value="Metallo-dependent phosphatases"/>
    <property type="match status" value="1"/>
</dbReference>
<sequence>MPFSVKILRFFGILLLSLCALGVAGMTWAYLVEPNLLFVRKVDYRVPQWKGKGTPVKVVIAGDLHLMPTAFDEVRALRYIQRIMRLRPDLILLVGDYARGSSENASMDPATAARLLKGLTAPCGVFAIQGNHDFTFGWNNWSRELKQAGITVLEDQSSLVTFKDGRQLQLSGILDTTRNVRKRLPKRQSPDIPHFLLSHRPETDHILSHGDVDIVISGHTHGGQVCLPFGLLRFEASPDHALPYTYPWHISGGNTYLITKGLGTSTLPLRFNCPPEIYLLELH</sequence>
<reference evidence="2 3" key="1">
    <citation type="journal article" date="2017" name="BMC Genomics">
        <title>Genome sequencing of 39 Akkermansia muciniphila isolates reveals its population structure, genomic and functional diverisity, and global distribution in mammalian gut microbiotas.</title>
        <authorList>
            <person name="Guo X."/>
            <person name="Li S."/>
            <person name="Zhang J."/>
            <person name="Wu F."/>
            <person name="Li X."/>
            <person name="Wu D."/>
            <person name="Zhang M."/>
            <person name="Ou Z."/>
            <person name="Jie Z."/>
            <person name="Yan Q."/>
            <person name="Li P."/>
            <person name="Yi J."/>
            <person name="Peng Y."/>
        </authorList>
    </citation>
    <scope>NUCLEOTIDE SEQUENCE [LARGE SCALE GENOMIC DNA]</scope>
    <source>
        <strain evidence="2 3">GP43</strain>
    </source>
</reference>
<dbReference type="AlphaFoldDB" id="A0AAP8NKZ5"/>
<protein>
    <recommendedName>
        <fullName evidence="1">Calcineurin-like phosphoesterase domain-containing protein</fullName>
    </recommendedName>
</protein>
<proteinExistence type="predicted"/>
<dbReference type="PANTHER" id="PTHR31302">
    <property type="entry name" value="TRANSMEMBRANE PROTEIN WITH METALLOPHOSPHOESTERASE DOMAIN-RELATED"/>
    <property type="match status" value="1"/>
</dbReference>
<gene>
    <name evidence="2" type="ORF">CXU09_06605</name>
</gene>
<organism evidence="2 3">
    <name type="scientific">Akkermansia muciniphila</name>
    <dbReference type="NCBI Taxonomy" id="239935"/>
    <lineage>
        <taxon>Bacteria</taxon>
        <taxon>Pseudomonadati</taxon>
        <taxon>Verrucomicrobiota</taxon>
        <taxon>Verrucomicrobiia</taxon>
        <taxon>Verrucomicrobiales</taxon>
        <taxon>Akkermansiaceae</taxon>
        <taxon>Akkermansia</taxon>
    </lineage>
</organism>
<evidence type="ECO:0000313" key="3">
    <source>
        <dbReference type="Proteomes" id="UP000235914"/>
    </source>
</evidence>
<evidence type="ECO:0000259" key="1">
    <source>
        <dbReference type="Pfam" id="PF00149"/>
    </source>
</evidence>
<accession>A0AAP8NKZ5</accession>
<dbReference type="RefSeq" id="WP_094140640.1">
    <property type="nucleotide sequence ID" value="NZ_CP024742.1"/>
</dbReference>
<dbReference type="Pfam" id="PF00149">
    <property type="entry name" value="Metallophos"/>
    <property type="match status" value="1"/>
</dbReference>
<dbReference type="PANTHER" id="PTHR31302:SF0">
    <property type="entry name" value="TRANSMEMBRANE PROTEIN WITH METALLOPHOSPHOESTERASE DOMAIN"/>
    <property type="match status" value="1"/>
</dbReference>
<evidence type="ECO:0000313" key="2">
    <source>
        <dbReference type="EMBL" id="PNC56285.1"/>
    </source>
</evidence>